<dbReference type="Pfam" id="PF01858">
    <property type="entry name" value="RB_A"/>
    <property type="match status" value="1"/>
</dbReference>
<dbReference type="PANTHER" id="PTHR13742:SF8">
    <property type="entry name" value="RETINOBLASTOMA-LIKE PROTEIN 2"/>
    <property type="match status" value="1"/>
</dbReference>
<evidence type="ECO:0000256" key="1">
    <source>
        <dbReference type="SAM" id="MobiDB-lite"/>
    </source>
</evidence>
<dbReference type="SMART" id="SM01368">
    <property type="entry name" value="RB_A"/>
    <property type="match status" value="1"/>
</dbReference>
<dbReference type="InterPro" id="IPR028309">
    <property type="entry name" value="RB_fam"/>
</dbReference>
<reference evidence="3 4" key="1">
    <citation type="submission" date="2019-01" db="EMBL/GenBank/DDBJ databases">
        <title>A chromosome-scale genome assembly of the yellow perch, Perca flavescens.</title>
        <authorList>
            <person name="Feron R."/>
            <person name="Morvezen R."/>
            <person name="Bestin A."/>
            <person name="Haffray P."/>
            <person name="Klopp C."/>
            <person name="Zahm M."/>
            <person name="Cabau C."/>
            <person name="Roques C."/>
            <person name="Donnadieu C."/>
            <person name="Bouchez O."/>
            <person name="Christie M."/>
            <person name="Larson W."/>
            <person name="Guiguen Y."/>
        </authorList>
    </citation>
    <scope>NUCLEOTIDE SEQUENCE [LARGE SCALE GENOMIC DNA]</scope>
    <source>
        <strain evidence="3">YP-PL-M2</strain>
        <tissue evidence="3">Blood</tissue>
    </source>
</reference>
<comment type="caution">
    <text evidence="3">The sequence shown here is derived from an EMBL/GenBank/DDBJ whole genome shotgun (WGS) entry which is preliminary data.</text>
</comment>
<dbReference type="SUPFAM" id="SSF47954">
    <property type="entry name" value="Cyclin-like"/>
    <property type="match status" value="2"/>
</dbReference>
<dbReference type="STRING" id="8167.A0A484DPN3"/>
<dbReference type="GO" id="GO:2000134">
    <property type="term" value="P:negative regulation of G1/S transition of mitotic cell cycle"/>
    <property type="evidence" value="ECO:0007669"/>
    <property type="project" value="TreeGrafter"/>
</dbReference>
<evidence type="ECO:0000259" key="2">
    <source>
        <dbReference type="SMART" id="SM01368"/>
    </source>
</evidence>
<feature type="domain" description="Retinoblastoma-associated protein A-box" evidence="2">
    <location>
        <begin position="4"/>
        <end position="183"/>
    </location>
</feature>
<feature type="compositionally biased region" description="Basic and acidic residues" evidence="1">
    <location>
        <begin position="204"/>
        <end position="217"/>
    </location>
</feature>
<proteinExistence type="predicted"/>
<gene>
    <name evidence="3" type="ORF">EPR50_G00007320</name>
</gene>
<accession>A0A484DPN3</accession>
<dbReference type="Pfam" id="PF01857">
    <property type="entry name" value="RB_B"/>
    <property type="match status" value="1"/>
</dbReference>
<evidence type="ECO:0000313" key="4">
    <source>
        <dbReference type="Proteomes" id="UP000295070"/>
    </source>
</evidence>
<dbReference type="InterPro" id="IPR002720">
    <property type="entry name" value="RB_A"/>
</dbReference>
<dbReference type="InterPro" id="IPR002719">
    <property type="entry name" value="RB_B"/>
</dbReference>
<dbReference type="GO" id="GO:0030154">
    <property type="term" value="P:cell differentiation"/>
    <property type="evidence" value="ECO:0007669"/>
    <property type="project" value="TreeGrafter"/>
</dbReference>
<dbReference type="GO" id="GO:0006357">
    <property type="term" value="P:regulation of transcription by RNA polymerase II"/>
    <property type="evidence" value="ECO:0007669"/>
    <property type="project" value="InterPro"/>
</dbReference>
<organism evidence="3 4">
    <name type="scientific">Perca flavescens</name>
    <name type="common">American yellow perch</name>
    <name type="synonym">Morone flavescens</name>
    <dbReference type="NCBI Taxonomy" id="8167"/>
    <lineage>
        <taxon>Eukaryota</taxon>
        <taxon>Metazoa</taxon>
        <taxon>Chordata</taxon>
        <taxon>Craniata</taxon>
        <taxon>Vertebrata</taxon>
        <taxon>Euteleostomi</taxon>
        <taxon>Actinopterygii</taxon>
        <taxon>Neopterygii</taxon>
        <taxon>Teleostei</taxon>
        <taxon>Neoteleostei</taxon>
        <taxon>Acanthomorphata</taxon>
        <taxon>Eupercaria</taxon>
        <taxon>Perciformes</taxon>
        <taxon>Percoidei</taxon>
        <taxon>Percidae</taxon>
        <taxon>Percinae</taxon>
        <taxon>Perca</taxon>
    </lineage>
</organism>
<sequence>MATGPQGNRGLRFGPSDWLIAVFRACSRDPTEVIETRLTSMLRTFLQHHRDNAGNENTNDLAAKCCCEARIWYYRILKCLASQERKRLGISDISVILENDLFQCCLVACCLEITISSNHLPYDFPLLLQILKLAPYHFLKVIELVLRAEVALPRAVVRHLAQVQEKVLENLAWTSNSPLWEDIRANEDHLPTCKQVMLPTQLEDSERTDFQPDRNRPGVDLNLGAELSDSTDQQRSPSAGNRPQRSNPLHLFARKVYSLMGKRLRELCSTLNIRDELRLKIWTGFEYSLVHSTDLMVDRHLDQLLLCAIYIIPKITKLEIPFKCIMKCYKSQPLASKSVCKNVLMSRRETENDLTGNNNNGNHGVSIPTPNTLSTHYPEQSQERGNLIYFYNQIYTTKMQHFAKQFAPTSAGDTPPLSPYPRQWKASPRRQRLSSSHSIYISPHNTETTPPRTPGLSYYFNSSPRECLREINNMIRTGRSPNRRCYVVSLDREEGKEGEGEEEEEDGPSVKRLCLEGQSAWQRRLRNVVNDRVTRRDQHQPSPVTRPKLH</sequence>
<name>A0A484DPN3_PERFV</name>
<dbReference type="GO" id="GO:0005634">
    <property type="term" value="C:nucleus"/>
    <property type="evidence" value="ECO:0007669"/>
    <property type="project" value="InterPro"/>
</dbReference>
<dbReference type="Proteomes" id="UP000295070">
    <property type="component" value="Chromosome 1"/>
</dbReference>
<dbReference type="EMBL" id="SCKG01000001">
    <property type="protein sequence ID" value="TDH17326.1"/>
    <property type="molecule type" value="Genomic_DNA"/>
</dbReference>
<dbReference type="InterPro" id="IPR036915">
    <property type="entry name" value="Cyclin-like_sf"/>
</dbReference>
<protein>
    <recommendedName>
        <fullName evidence="2">Retinoblastoma-associated protein A-box domain-containing protein</fullName>
    </recommendedName>
</protein>
<feature type="region of interest" description="Disordered" evidence="1">
    <location>
        <begin position="531"/>
        <end position="550"/>
    </location>
</feature>
<dbReference type="GO" id="GO:0000977">
    <property type="term" value="F:RNA polymerase II transcription regulatory region sequence-specific DNA binding"/>
    <property type="evidence" value="ECO:0007669"/>
    <property type="project" value="TreeGrafter"/>
</dbReference>
<dbReference type="GO" id="GO:0005667">
    <property type="term" value="C:transcription regulator complex"/>
    <property type="evidence" value="ECO:0007669"/>
    <property type="project" value="TreeGrafter"/>
</dbReference>
<feature type="region of interest" description="Disordered" evidence="1">
    <location>
        <begin position="203"/>
        <end position="246"/>
    </location>
</feature>
<feature type="region of interest" description="Disordered" evidence="1">
    <location>
        <begin position="491"/>
        <end position="511"/>
    </location>
</feature>
<dbReference type="AlphaFoldDB" id="A0A484DPN3"/>
<keyword evidence="4" id="KW-1185">Reference proteome</keyword>
<dbReference type="PANTHER" id="PTHR13742">
    <property type="entry name" value="RETINOBLASTOMA-ASSOCIATED PROTEIN RB -RELATED"/>
    <property type="match status" value="1"/>
</dbReference>
<feature type="compositionally biased region" description="Polar residues" evidence="1">
    <location>
        <begin position="228"/>
        <end position="246"/>
    </location>
</feature>
<dbReference type="GO" id="GO:0000785">
    <property type="term" value="C:chromatin"/>
    <property type="evidence" value="ECO:0007669"/>
    <property type="project" value="TreeGrafter"/>
</dbReference>
<dbReference type="Gene3D" id="1.10.472.10">
    <property type="entry name" value="Cyclin-like"/>
    <property type="match status" value="2"/>
</dbReference>
<evidence type="ECO:0000313" key="3">
    <source>
        <dbReference type="EMBL" id="TDH17326.1"/>
    </source>
</evidence>
<feature type="region of interest" description="Disordered" evidence="1">
    <location>
        <begin position="408"/>
        <end position="431"/>
    </location>
</feature>